<proteinExistence type="predicted"/>
<sequence length="104" mass="11167">MPYQQLSCLRNQEVHAALQRTALHLDIANSRQGLAARYEVMVNAILAEVDLQGQPVVAIASAAPGEAVPAQSTPVLARLANSGATYDQKYSSHAKTRACINKPR</sequence>
<dbReference type="Proteomes" id="UP001501469">
    <property type="component" value="Unassembled WGS sequence"/>
</dbReference>
<keyword evidence="2" id="KW-1185">Reference proteome</keyword>
<evidence type="ECO:0000313" key="1">
    <source>
        <dbReference type="EMBL" id="GAA4032955.1"/>
    </source>
</evidence>
<dbReference type="RefSeq" id="WP_345052772.1">
    <property type="nucleotide sequence ID" value="NZ_BAABDK010000013.1"/>
</dbReference>
<accession>A0ABP7TY33</accession>
<gene>
    <name evidence="1" type="ORF">GCM10022409_16570</name>
</gene>
<reference evidence="2" key="1">
    <citation type="journal article" date="2019" name="Int. J. Syst. Evol. Microbiol.">
        <title>The Global Catalogue of Microorganisms (GCM) 10K type strain sequencing project: providing services to taxonomists for standard genome sequencing and annotation.</title>
        <authorList>
            <consortium name="The Broad Institute Genomics Platform"/>
            <consortium name="The Broad Institute Genome Sequencing Center for Infectious Disease"/>
            <person name="Wu L."/>
            <person name="Ma J."/>
        </authorList>
    </citation>
    <scope>NUCLEOTIDE SEQUENCE [LARGE SCALE GENOMIC DNA]</scope>
    <source>
        <strain evidence="2">JCM 17225</strain>
    </source>
</reference>
<comment type="caution">
    <text evidence="1">The sequence shown here is derived from an EMBL/GenBank/DDBJ whole genome shotgun (WGS) entry which is preliminary data.</text>
</comment>
<name>A0ABP7TY33_9BACT</name>
<evidence type="ECO:0000313" key="2">
    <source>
        <dbReference type="Proteomes" id="UP001501469"/>
    </source>
</evidence>
<protein>
    <submittedName>
        <fullName evidence="1">Uncharacterized protein</fullName>
    </submittedName>
</protein>
<dbReference type="EMBL" id="BAABDK010000013">
    <property type="protein sequence ID" value="GAA4032955.1"/>
    <property type="molecule type" value="Genomic_DNA"/>
</dbReference>
<organism evidence="1 2">
    <name type="scientific">Hymenobacter glaciei</name>
    <dbReference type="NCBI Taxonomy" id="877209"/>
    <lineage>
        <taxon>Bacteria</taxon>
        <taxon>Pseudomonadati</taxon>
        <taxon>Bacteroidota</taxon>
        <taxon>Cytophagia</taxon>
        <taxon>Cytophagales</taxon>
        <taxon>Hymenobacteraceae</taxon>
        <taxon>Hymenobacter</taxon>
    </lineage>
</organism>